<keyword evidence="2" id="KW-1185">Reference proteome</keyword>
<evidence type="ECO:0008006" key="3">
    <source>
        <dbReference type="Google" id="ProtNLM"/>
    </source>
</evidence>
<protein>
    <recommendedName>
        <fullName evidence="3">F-box domain-containing protein</fullName>
    </recommendedName>
</protein>
<dbReference type="EMBL" id="JBBXJM010000001">
    <property type="protein sequence ID" value="KAL1412283.1"/>
    <property type="molecule type" value="Genomic_DNA"/>
</dbReference>
<proteinExistence type="predicted"/>
<gene>
    <name evidence="1" type="ORF">Q8F55_000027</name>
</gene>
<reference evidence="1 2" key="1">
    <citation type="submission" date="2023-08" db="EMBL/GenBank/DDBJ databases">
        <title>Annotated Genome Sequence of Vanrija albida AlHP1.</title>
        <authorList>
            <person name="Herzog R."/>
        </authorList>
    </citation>
    <scope>NUCLEOTIDE SEQUENCE [LARGE SCALE GENOMIC DNA]</scope>
    <source>
        <strain evidence="1 2">AlHP1</strain>
    </source>
</reference>
<dbReference type="GeneID" id="95981070"/>
<evidence type="ECO:0000313" key="2">
    <source>
        <dbReference type="Proteomes" id="UP001565368"/>
    </source>
</evidence>
<name>A0ABR3QC29_9TREE</name>
<evidence type="ECO:0000313" key="1">
    <source>
        <dbReference type="EMBL" id="KAL1412283.1"/>
    </source>
</evidence>
<organism evidence="1 2">
    <name type="scientific">Vanrija albida</name>
    <dbReference type="NCBI Taxonomy" id="181172"/>
    <lineage>
        <taxon>Eukaryota</taxon>
        <taxon>Fungi</taxon>
        <taxon>Dikarya</taxon>
        <taxon>Basidiomycota</taxon>
        <taxon>Agaricomycotina</taxon>
        <taxon>Tremellomycetes</taxon>
        <taxon>Trichosporonales</taxon>
        <taxon>Trichosporonaceae</taxon>
        <taxon>Vanrija</taxon>
    </lineage>
</organism>
<sequence length="280" mass="30899">MIDHTAYPSIVDDVLAYTGVPALLAFRATSRAYKAQIDRQLWSHAVLVTRATRSGASRLALLSAALPDEPIPYLPHLVHTLDIATSVEPTPAQKEAFTALRVVRRFGSGMHLATQLPSSWRAHTAVDLLTPDEADGGAAGVLCAPGECERYVAHVAPTSDGRRAEIRARSQRQGARDYVLVFWPGHPPQHAPVRIVTEFGLHTQRNGSLTIVGVEDALPEGFDLARLKELVRQFCTVTLRFSEDAADVQDKATRWLSREQWWAELGDRREVEGVWPKAVC</sequence>
<dbReference type="Proteomes" id="UP001565368">
    <property type="component" value="Unassembled WGS sequence"/>
</dbReference>
<dbReference type="RefSeq" id="XP_069212227.1">
    <property type="nucleotide sequence ID" value="XM_069348683.1"/>
</dbReference>
<accession>A0ABR3QC29</accession>
<comment type="caution">
    <text evidence="1">The sequence shown here is derived from an EMBL/GenBank/DDBJ whole genome shotgun (WGS) entry which is preliminary data.</text>
</comment>